<name>A0A151IP13_9HYME</name>
<gene>
    <name evidence="3" type="ORF">ALC62_01817</name>
</gene>
<proteinExistence type="predicted"/>
<protein>
    <recommendedName>
        <fullName evidence="2">CCHC-type domain-containing protein</fullName>
    </recommendedName>
</protein>
<accession>A0A151IP13</accession>
<dbReference type="EMBL" id="KQ976894">
    <property type="protein sequence ID" value="KYN07217.1"/>
    <property type="molecule type" value="Genomic_DNA"/>
</dbReference>
<dbReference type="SUPFAM" id="SSF57756">
    <property type="entry name" value="Retrovirus zinc finger-like domains"/>
    <property type="match status" value="1"/>
</dbReference>
<organism evidence="3 4">
    <name type="scientific">Cyphomyrmex costatus</name>
    <dbReference type="NCBI Taxonomy" id="456900"/>
    <lineage>
        <taxon>Eukaryota</taxon>
        <taxon>Metazoa</taxon>
        <taxon>Ecdysozoa</taxon>
        <taxon>Arthropoda</taxon>
        <taxon>Hexapoda</taxon>
        <taxon>Insecta</taxon>
        <taxon>Pterygota</taxon>
        <taxon>Neoptera</taxon>
        <taxon>Endopterygota</taxon>
        <taxon>Hymenoptera</taxon>
        <taxon>Apocrita</taxon>
        <taxon>Aculeata</taxon>
        <taxon>Formicoidea</taxon>
        <taxon>Formicidae</taxon>
        <taxon>Myrmicinae</taxon>
        <taxon>Cyphomyrmex</taxon>
    </lineage>
</organism>
<dbReference type="STRING" id="456900.A0A151IP13"/>
<dbReference type="InterPro" id="IPR001878">
    <property type="entry name" value="Znf_CCHC"/>
</dbReference>
<dbReference type="Proteomes" id="UP000078542">
    <property type="component" value="Unassembled WGS sequence"/>
</dbReference>
<dbReference type="GO" id="GO:0003676">
    <property type="term" value="F:nucleic acid binding"/>
    <property type="evidence" value="ECO:0007669"/>
    <property type="project" value="InterPro"/>
</dbReference>
<dbReference type="GO" id="GO:0008270">
    <property type="term" value="F:zinc ion binding"/>
    <property type="evidence" value="ECO:0007669"/>
    <property type="project" value="UniProtKB-KW"/>
</dbReference>
<dbReference type="PROSITE" id="PS50158">
    <property type="entry name" value="ZF_CCHC"/>
    <property type="match status" value="1"/>
</dbReference>
<evidence type="ECO:0000259" key="2">
    <source>
        <dbReference type="PROSITE" id="PS50158"/>
    </source>
</evidence>
<keyword evidence="1" id="KW-0863">Zinc-finger</keyword>
<evidence type="ECO:0000313" key="3">
    <source>
        <dbReference type="EMBL" id="KYN07217.1"/>
    </source>
</evidence>
<dbReference type="Gene3D" id="4.10.60.10">
    <property type="entry name" value="Zinc finger, CCHC-type"/>
    <property type="match status" value="1"/>
</dbReference>
<keyword evidence="1" id="KW-0862">Zinc</keyword>
<feature type="domain" description="CCHC-type" evidence="2">
    <location>
        <begin position="117"/>
        <end position="132"/>
    </location>
</feature>
<evidence type="ECO:0000313" key="4">
    <source>
        <dbReference type="Proteomes" id="UP000078542"/>
    </source>
</evidence>
<reference evidence="3 4" key="1">
    <citation type="submission" date="2016-03" db="EMBL/GenBank/DDBJ databases">
        <title>Cyphomyrmex costatus WGS genome.</title>
        <authorList>
            <person name="Nygaard S."/>
            <person name="Hu H."/>
            <person name="Boomsma J."/>
            <person name="Zhang G."/>
        </authorList>
    </citation>
    <scope>NUCLEOTIDE SEQUENCE [LARGE SCALE GENOMIC DNA]</scope>
    <source>
        <strain evidence="3">MS0001</strain>
        <tissue evidence="3">Whole body</tissue>
    </source>
</reference>
<sequence length="224" mass="25160">MVDLKTASAANNLVKCSLLQNHNLKAYIPTYRTLRIGVIRDVSIDIDDEMAKRHLVSQSKIIEVNCLMLRTVKDGKAVLSPSKSLCIKFAGQSLPKFVSLFYTKHAVSTFIPKVRICYNCYRSGHISKSCRSKARCMRCGDAPHANTTTISILISASLYLTLPLEAMFINDDHSYANVTKSNARRAPLFSDKYVHTHRPANSPPQNHSSPSLRYNFMLTLDAYF</sequence>
<keyword evidence="4" id="KW-1185">Reference proteome</keyword>
<dbReference type="AlphaFoldDB" id="A0A151IP13"/>
<dbReference type="InterPro" id="IPR036875">
    <property type="entry name" value="Znf_CCHC_sf"/>
</dbReference>
<keyword evidence="1" id="KW-0479">Metal-binding</keyword>
<evidence type="ECO:0000256" key="1">
    <source>
        <dbReference type="PROSITE-ProRule" id="PRU00047"/>
    </source>
</evidence>